<dbReference type="PROSITE" id="PS00211">
    <property type="entry name" value="ABC_TRANSPORTER_1"/>
    <property type="match status" value="1"/>
</dbReference>
<evidence type="ECO:0000259" key="11">
    <source>
        <dbReference type="PROSITE" id="PS50893"/>
    </source>
</evidence>
<feature type="region of interest" description="Disordered" evidence="9">
    <location>
        <begin position="1"/>
        <end position="28"/>
    </location>
</feature>
<dbReference type="SUPFAM" id="SSF52540">
    <property type="entry name" value="P-loop containing nucleoside triphosphate hydrolases"/>
    <property type="match status" value="1"/>
</dbReference>
<feature type="transmembrane region" description="Helical" evidence="10">
    <location>
        <begin position="93"/>
        <end position="115"/>
    </location>
</feature>
<dbReference type="Pfam" id="PF00005">
    <property type="entry name" value="ABC_tran"/>
    <property type="match status" value="1"/>
</dbReference>
<dbReference type="CDD" id="cd03254">
    <property type="entry name" value="ABCC_Glucan_exporter_like"/>
    <property type="match status" value="1"/>
</dbReference>
<evidence type="ECO:0000256" key="8">
    <source>
        <dbReference type="ARBA" id="ARBA00023136"/>
    </source>
</evidence>
<dbReference type="InterPro" id="IPR017871">
    <property type="entry name" value="ABC_transporter-like_CS"/>
</dbReference>
<evidence type="ECO:0000256" key="9">
    <source>
        <dbReference type="SAM" id="MobiDB-lite"/>
    </source>
</evidence>
<protein>
    <submittedName>
        <fullName evidence="13">ABC transporter ATP-binding protein</fullName>
    </submittedName>
</protein>
<evidence type="ECO:0000256" key="5">
    <source>
        <dbReference type="ARBA" id="ARBA00022741"/>
    </source>
</evidence>
<keyword evidence="5" id="KW-0547">Nucleotide-binding</keyword>
<keyword evidence="7 10" id="KW-1133">Transmembrane helix</keyword>
<dbReference type="SUPFAM" id="SSF90123">
    <property type="entry name" value="ABC transporter transmembrane region"/>
    <property type="match status" value="1"/>
</dbReference>
<dbReference type="InterPro" id="IPR011527">
    <property type="entry name" value="ABC1_TM_dom"/>
</dbReference>
<evidence type="ECO:0000313" key="14">
    <source>
        <dbReference type="Proteomes" id="UP000610862"/>
    </source>
</evidence>
<keyword evidence="3" id="KW-1003">Cell membrane</keyword>
<dbReference type="Gene3D" id="1.20.1560.10">
    <property type="entry name" value="ABC transporter type 1, transmembrane domain"/>
    <property type="match status" value="1"/>
</dbReference>
<feature type="compositionally biased region" description="Gly residues" evidence="9">
    <location>
        <begin position="19"/>
        <end position="28"/>
    </location>
</feature>
<dbReference type="GO" id="GO:0015421">
    <property type="term" value="F:ABC-type oligopeptide transporter activity"/>
    <property type="evidence" value="ECO:0007669"/>
    <property type="project" value="TreeGrafter"/>
</dbReference>
<dbReference type="InterPro" id="IPR027417">
    <property type="entry name" value="P-loop_NTPase"/>
</dbReference>
<gene>
    <name evidence="13" type="ORF">H8692_08530</name>
</gene>
<evidence type="ECO:0000256" key="6">
    <source>
        <dbReference type="ARBA" id="ARBA00022840"/>
    </source>
</evidence>
<dbReference type="EMBL" id="JACRTA010000003">
    <property type="protein sequence ID" value="MBC8568802.1"/>
    <property type="molecule type" value="Genomic_DNA"/>
</dbReference>
<dbReference type="FunFam" id="1.20.1560.10:FF:000011">
    <property type="entry name" value="Multidrug ABC transporter ATP-binding protein"/>
    <property type="match status" value="1"/>
</dbReference>
<dbReference type="Pfam" id="PF00664">
    <property type="entry name" value="ABC_membrane"/>
    <property type="match status" value="1"/>
</dbReference>
<dbReference type="PROSITE" id="PS50929">
    <property type="entry name" value="ABC_TM1F"/>
    <property type="match status" value="1"/>
</dbReference>
<dbReference type="GO" id="GO:0005524">
    <property type="term" value="F:ATP binding"/>
    <property type="evidence" value="ECO:0007669"/>
    <property type="project" value="UniProtKB-KW"/>
</dbReference>
<feature type="transmembrane region" description="Helical" evidence="10">
    <location>
        <begin position="53"/>
        <end position="73"/>
    </location>
</feature>
<evidence type="ECO:0000259" key="12">
    <source>
        <dbReference type="PROSITE" id="PS50929"/>
    </source>
</evidence>
<reference evidence="13" key="1">
    <citation type="submission" date="2020-08" db="EMBL/GenBank/DDBJ databases">
        <title>Genome public.</title>
        <authorList>
            <person name="Liu C."/>
            <person name="Sun Q."/>
        </authorList>
    </citation>
    <scope>NUCLEOTIDE SEQUENCE</scope>
    <source>
        <strain evidence="13">NSJ-24</strain>
    </source>
</reference>
<feature type="transmembrane region" description="Helical" evidence="10">
    <location>
        <begin position="295"/>
        <end position="325"/>
    </location>
</feature>
<evidence type="ECO:0000256" key="3">
    <source>
        <dbReference type="ARBA" id="ARBA00022475"/>
    </source>
</evidence>
<evidence type="ECO:0000256" key="1">
    <source>
        <dbReference type="ARBA" id="ARBA00004651"/>
    </source>
</evidence>
<accession>A0A926IA79</accession>
<feature type="transmembrane region" description="Helical" evidence="10">
    <location>
        <begin position="177"/>
        <end position="196"/>
    </location>
</feature>
<feature type="domain" description="ABC transporter" evidence="11">
    <location>
        <begin position="378"/>
        <end position="611"/>
    </location>
</feature>
<sequence length="620" mass="68031">MPKNEYKMGEYKKNNSSHGGPGGPGGAGGMTAGEKADDFGKAIGQLLSYCKKYLPFMLGAVILAAAGAILNIIGPNKLADITDLITEGLMTKIDVSAVVDICMLLVVLYVCGWAFSLIQGQIMAVITQRVSKTLRADISDKINRLPLRYFDSNSIGNTLSIVTNDVDTISQTMNQSMGTLVSALATFVGALVMMFYTNWIMAVAAIVASLLGFALMMVIISRSQKYFLRQQMELGAINGHIEETYAGHNVVKAYNGERHARKTFCEMNRRLYDSAWKSQFMSGLMQPLMAFVGNFGYVVVCIVGALLALNGHISFGVIVAFMMYVRQFTQPLSQLAQAATSLQSTAAACERVFEFLGEEEMEDEGHKTKALSNVKGNVEFKHVQFGYNEDKVIVKDFSVKAKAGQKIAIVGPTGAGKTTMVNLLMRFYETNSGDILIDGTPSKDVKRENLRSQFCMVLQDTWLFEGTIRENIVYSKEGVTDEQVIKACKAVGLHHYIMTLPHGYDTVLGDNASLSQGQKQLITIARAMIADAPILILDEATSSVDTRTEILIQNAMDKLMAGRTSFVIAHRLSTIRNSDLILVMKDGDIIESGNHEKLMEMGGFYADLYNSQFEEKEEAV</sequence>
<dbReference type="InterPro" id="IPR039421">
    <property type="entry name" value="Type_1_exporter"/>
</dbReference>
<keyword evidence="4 10" id="KW-0812">Transmembrane</keyword>
<keyword evidence="2" id="KW-0813">Transport</keyword>
<dbReference type="GO" id="GO:0016887">
    <property type="term" value="F:ATP hydrolysis activity"/>
    <property type="evidence" value="ECO:0007669"/>
    <property type="project" value="InterPro"/>
</dbReference>
<dbReference type="SMART" id="SM00382">
    <property type="entry name" value="AAA"/>
    <property type="match status" value="1"/>
</dbReference>
<evidence type="ECO:0000256" key="10">
    <source>
        <dbReference type="SAM" id="Phobius"/>
    </source>
</evidence>
<dbReference type="PROSITE" id="PS50893">
    <property type="entry name" value="ABC_TRANSPORTER_2"/>
    <property type="match status" value="1"/>
</dbReference>
<name>A0A926IA79_9FIRM</name>
<dbReference type="Gene3D" id="3.40.50.300">
    <property type="entry name" value="P-loop containing nucleotide triphosphate hydrolases"/>
    <property type="match status" value="1"/>
</dbReference>
<dbReference type="InterPro" id="IPR036640">
    <property type="entry name" value="ABC1_TM_sf"/>
</dbReference>
<keyword evidence="14" id="KW-1185">Reference proteome</keyword>
<dbReference type="CDD" id="cd18547">
    <property type="entry name" value="ABC_6TM_Tm288_like"/>
    <property type="match status" value="1"/>
</dbReference>
<dbReference type="PANTHER" id="PTHR43394:SF1">
    <property type="entry name" value="ATP-BINDING CASSETTE SUB-FAMILY B MEMBER 10, MITOCHONDRIAL"/>
    <property type="match status" value="1"/>
</dbReference>
<keyword evidence="8 10" id="KW-0472">Membrane</keyword>
<dbReference type="GO" id="GO:0005886">
    <property type="term" value="C:plasma membrane"/>
    <property type="evidence" value="ECO:0007669"/>
    <property type="project" value="UniProtKB-SubCell"/>
</dbReference>
<comment type="subcellular location">
    <subcellularLocation>
        <location evidence="1">Cell membrane</location>
        <topology evidence="1">Multi-pass membrane protein</topology>
    </subcellularLocation>
</comment>
<keyword evidence="6 13" id="KW-0067">ATP-binding</keyword>
<feature type="transmembrane region" description="Helical" evidence="10">
    <location>
        <begin position="202"/>
        <end position="220"/>
    </location>
</feature>
<dbReference type="InterPro" id="IPR003439">
    <property type="entry name" value="ABC_transporter-like_ATP-bd"/>
</dbReference>
<evidence type="ECO:0000256" key="7">
    <source>
        <dbReference type="ARBA" id="ARBA00022989"/>
    </source>
</evidence>
<evidence type="ECO:0000313" key="13">
    <source>
        <dbReference type="EMBL" id="MBC8568802.1"/>
    </source>
</evidence>
<dbReference type="Proteomes" id="UP000610862">
    <property type="component" value="Unassembled WGS sequence"/>
</dbReference>
<comment type="caution">
    <text evidence="13">The sequence shown here is derived from an EMBL/GenBank/DDBJ whole genome shotgun (WGS) entry which is preliminary data.</text>
</comment>
<dbReference type="FunFam" id="3.40.50.300:FF:000287">
    <property type="entry name" value="Multidrug ABC transporter ATP-binding protein"/>
    <property type="match status" value="1"/>
</dbReference>
<organism evidence="13 14">
    <name type="scientific">Lentihominibacter hominis</name>
    <dbReference type="NCBI Taxonomy" id="2763645"/>
    <lineage>
        <taxon>Bacteria</taxon>
        <taxon>Bacillati</taxon>
        <taxon>Bacillota</taxon>
        <taxon>Clostridia</taxon>
        <taxon>Peptostreptococcales</taxon>
        <taxon>Anaerovoracaceae</taxon>
        <taxon>Lentihominibacter</taxon>
    </lineage>
</organism>
<feature type="compositionally biased region" description="Basic and acidic residues" evidence="9">
    <location>
        <begin position="1"/>
        <end position="13"/>
    </location>
</feature>
<dbReference type="InterPro" id="IPR003593">
    <property type="entry name" value="AAA+_ATPase"/>
</dbReference>
<dbReference type="PANTHER" id="PTHR43394">
    <property type="entry name" value="ATP-DEPENDENT PERMEASE MDL1, MITOCHONDRIAL"/>
    <property type="match status" value="1"/>
</dbReference>
<feature type="domain" description="ABC transmembrane type-1" evidence="12">
    <location>
        <begin position="58"/>
        <end position="344"/>
    </location>
</feature>
<evidence type="ECO:0000256" key="2">
    <source>
        <dbReference type="ARBA" id="ARBA00022448"/>
    </source>
</evidence>
<evidence type="ECO:0000256" key="4">
    <source>
        <dbReference type="ARBA" id="ARBA00022692"/>
    </source>
</evidence>
<dbReference type="AlphaFoldDB" id="A0A926IA79"/>
<proteinExistence type="predicted"/>